<dbReference type="Proteomes" id="UP000626697">
    <property type="component" value="Unassembled WGS sequence"/>
</dbReference>
<name>A0ABR6CS64_9BACI</name>
<organism evidence="2 3">
    <name type="scientific">Peribacillus huizhouensis</name>
    <dbReference type="NCBI Taxonomy" id="1501239"/>
    <lineage>
        <taxon>Bacteria</taxon>
        <taxon>Bacillati</taxon>
        <taxon>Bacillota</taxon>
        <taxon>Bacilli</taxon>
        <taxon>Bacillales</taxon>
        <taxon>Bacillaceae</taxon>
        <taxon>Peribacillus</taxon>
    </lineage>
</organism>
<keyword evidence="3" id="KW-1185">Reference proteome</keyword>
<reference evidence="2 3" key="1">
    <citation type="submission" date="2020-08" db="EMBL/GenBank/DDBJ databases">
        <title>Genomic Encyclopedia of Type Strains, Phase IV (KMG-IV): sequencing the most valuable type-strain genomes for metagenomic binning, comparative biology and taxonomic classification.</title>
        <authorList>
            <person name="Goeker M."/>
        </authorList>
    </citation>
    <scope>NUCLEOTIDE SEQUENCE [LARGE SCALE GENOMIC DNA]</scope>
    <source>
        <strain evidence="2 3">DSM 105481</strain>
    </source>
</reference>
<feature type="compositionally biased region" description="Basic and acidic residues" evidence="1">
    <location>
        <begin position="117"/>
        <end position="126"/>
    </location>
</feature>
<proteinExistence type="predicted"/>
<evidence type="ECO:0000313" key="2">
    <source>
        <dbReference type="EMBL" id="MBA9027576.1"/>
    </source>
</evidence>
<evidence type="ECO:0000313" key="3">
    <source>
        <dbReference type="Proteomes" id="UP000626697"/>
    </source>
</evidence>
<evidence type="ECO:0000256" key="1">
    <source>
        <dbReference type="SAM" id="MobiDB-lite"/>
    </source>
</evidence>
<protein>
    <recommendedName>
        <fullName evidence="4">Bacteriophage SP-beta YorD domain-containing protein</fullName>
    </recommendedName>
</protein>
<accession>A0ABR6CS64</accession>
<feature type="compositionally biased region" description="Basic and acidic residues" evidence="1">
    <location>
        <begin position="99"/>
        <end position="109"/>
    </location>
</feature>
<feature type="region of interest" description="Disordered" evidence="1">
    <location>
        <begin position="99"/>
        <end position="126"/>
    </location>
</feature>
<sequence length="171" mass="19670">MNKPEYNFGDLVKVAGYWPQVFEVECYRRETYYYPDETWTELVYELVGVDGGSWLEADEEDLTLVAEAEKAEEYRAANPPNFQPLDRIFVNIKLEEAEGMAKGERKPTARELSAQEAEQRKQARKERAEEIDNLLEIAQWNREMLAKTGDATYGDALFGVEAKLAEMTAEE</sequence>
<dbReference type="EMBL" id="JACJHX010000008">
    <property type="protein sequence ID" value="MBA9027576.1"/>
    <property type="molecule type" value="Genomic_DNA"/>
</dbReference>
<comment type="caution">
    <text evidence="2">The sequence shown here is derived from an EMBL/GenBank/DDBJ whole genome shotgun (WGS) entry which is preliminary data.</text>
</comment>
<evidence type="ECO:0008006" key="4">
    <source>
        <dbReference type="Google" id="ProtNLM"/>
    </source>
</evidence>
<gene>
    <name evidence="2" type="ORF">HNP81_002866</name>
</gene>
<dbReference type="RefSeq" id="WP_182503015.1">
    <property type="nucleotide sequence ID" value="NZ_JACJHX010000008.1"/>
</dbReference>